<dbReference type="PANTHER" id="PTHR48011:SF4">
    <property type="entry name" value="MITOGEN-ACTIVATED PROTEIN KINASE KINASE KINASE 19"/>
    <property type="match status" value="1"/>
</dbReference>
<dbReference type="Pfam" id="PF00069">
    <property type="entry name" value="Pkinase"/>
    <property type="match status" value="1"/>
</dbReference>
<dbReference type="PANTHER" id="PTHR48011">
    <property type="entry name" value="CCR4-NOT TRANSCRIPTIONAL COMPLEX SUBUNIT CAF120-RELATED"/>
    <property type="match status" value="1"/>
</dbReference>
<gene>
    <name evidence="3" type="ORF">ERUC_LOCUS4151</name>
</gene>
<dbReference type="EMBL" id="CAKOAT010063044">
    <property type="protein sequence ID" value="CAH8306024.1"/>
    <property type="molecule type" value="Genomic_DNA"/>
</dbReference>
<dbReference type="InterPro" id="IPR011009">
    <property type="entry name" value="Kinase-like_dom_sf"/>
</dbReference>
<dbReference type="SMART" id="SM00220">
    <property type="entry name" value="S_TKc"/>
    <property type="match status" value="1"/>
</dbReference>
<dbReference type="Gene3D" id="1.10.510.10">
    <property type="entry name" value="Transferase(Phosphotransferase) domain 1"/>
    <property type="match status" value="1"/>
</dbReference>
<dbReference type="InterPro" id="IPR052751">
    <property type="entry name" value="Plant_MAPKKK"/>
</dbReference>
<dbReference type="Proteomes" id="UP001642260">
    <property type="component" value="Unassembled WGS sequence"/>
</dbReference>
<organism evidence="3 4">
    <name type="scientific">Eruca vesicaria subsp. sativa</name>
    <name type="common">Garden rocket</name>
    <name type="synonym">Eruca sativa</name>
    <dbReference type="NCBI Taxonomy" id="29727"/>
    <lineage>
        <taxon>Eukaryota</taxon>
        <taxon>Viridiplantae</taxon>
        <taxon>Streptophyta</taxon>
        <taxon>Embryophyta</taxon>
        <taxon>Tracheophyta</taxon>
        <taxon>Spermatophyta</taxon>
        <taxon>Magnoliopsida</taxon>
        <taxon>eudicotyledons</taxon>
        <taxon>Gunneridae</taxon>
        <taxon>Pentapetalae</taxon>
        <taxon>rosids</taxon>
        <taxon>malvids</taxon>
        <taxon>Brassicales</taxon>
        <taxon>Brassicaceae</taxon>
        <taxon>Brassiceae</taxon>
        <taxon>Eruca</taxon>
    </lineage>
</organism>
<keyword evidence="1" id="KW-0067">ATP-binding</keyword>
<keyword evidence="4" id="KW-1185">Reference proteome</keyword>
<name>A0ABC8IXY6_ERUVS</name>
<dbReference type="PROSITE" id="PS50011">
    <property type="entry name" value="PROTEIN_KINASE_DOM"/>
    <property type="match status" value="1"/>
</dbReference>
<reference evidence="3 4" key="1">
    <citation type="submission" date="2022-03" db="EMBL/GenBank/DDBJ databases">
        <authorList>
            <person name="Macdonald S."/>
            <person name="Ahmed S."/>
            <person name="Newling K."/>
        </authorList>
    </citation>
    <scope>NUCLEOTIDE SEQUENCE [LARGE SCALE GENOMIC DNA]</scope>
</reference>
<dbReference type="AlphaFoldDB" id="A0ABC8IXY6"/>
<proteinExistence type="predicted"/>
<keyword evidence="1" id="KW-0547">Nucleotide-binding</keyword>
<dbReference type="SUPFAM" id="SSF56112">
    <property type="entry name" value="Protein kinase-like (PK-like)"/>
    <property type="match status" value="1"/>
</dbReference>
<evidence type="ECO:0000313" key="4">
    <source>
        <dbReference type="Proteomes" id="UP001642260"/>
    </source>
</evidence>
<comment type="caution">
    <text evidence="3">The sequence shown here is derived from an EMBL/GenBank/DDBJ whole genome shotgun (WGS) entry which is preliminary data.</text>
</comment>
<protein>
    <recommendedName>
        <fullName evidence="2">Protein kinase domain-containing protein</fullName>
    </recommendedName>
</protein>
<dbReference type="InterPro" id="IPR000719">
    <property type="entry name" value="Prot_kinase_dom"/>
</dbReference>
<evidence type="ECO:0000259" key="2">
    <source>
        <dbReference type="PROSITE" id="PS50011"/>
    </source>
</evidence>
<dbReference type="InterPro" id="IPR017441">
    <property type="entry name" value="Protein_kinase_ATP_BS"/>
</dbReference>
<feature type="domain" description="Protein kinase" evidence="2">
    <location>
        <begin position="3"/>
        <end position="156"/>
    </location>
</feature>
<dbReference type="PROSITE" id="PS00107">
    <property type="entry name" value="PROTEIN_KINASE_ATP"/>
    <property type="match status" value="1"/>
</dbReference>
<evidence type="ECO:0000313" key="3">
    <source>
        <dbReference type="EMBL" id="CAH8306024.1"/>
    </source>
</evidence>
<sequence>MNWTREKTIGRGSSATVYAATCQDSKETIAVKTTEFYHSEFLQREAKLLSSLNSPYVIGYRGCEVTKEPFKNGEATYYNLLMEYAPYGTLTDVAAKNGGCIEEARVVSYTRQILLGLEYIHNSKGIATLRQATCLSERKERQRSLTSVARSWLNRS</sequence>
<dbReference type="GO" id="GO:0005524">
    <property type="term" value="F:ATP binding"/>
    <property type="evidence" value="ECO:0007669"/>
    <property type="project" value="UniProtKB-UniRule"/>
</dbReference>
<evidence type="ECO:0000256" key="1">
    <source>
        <dbReference type="PROSITE-ProRule" id="PRU10141"/>
    </source>
</evidence>
<feature type="binding site" evidence="1">
    <location>
        <position position="32"/>
    </location>
    <ligand>
        <name>ATP</name>
        <dbReference type="ChEBI" id="CHEBI:30616"/>
    </ligand>
</feature>
<accession>A0ABC8IXY6</accession>